<feature type="transmembrane region" description="Helical" evidence="1">
    <location>
        <begin position="33"/>
        <end position="54"/>
    </location>
</feature>
<sequence>MKFNGHIVAGFVSLGFCHGIAEGAIEFFKAGDYFLSIMFTVLAMTIFSLGFHLLQFGFTKK</sequence>
<keyword evidence="1" id="KW-1133">Transmembrane helix</keyword>
<dbReference type="GeneID" id="55600020"/>
<proteinExistence type="predicted"/>
<keyword evidence="3" id="KW-1185">Reference proteome</keyword>
<accession>A0A345L235</accession>
<dbReference type="EMBL" id="MH536814">
    <property type="protein sequence ID" value="AXH49337.1"/>
    <property type="molecule type" value="Genomic_DNA"/>
</dbReference>
<evidence type="ECO:0000313" key="3">
    <source>
        <dbReference type="Proteomes" id="UP000258408"/>
    </source>
</evidence>
<dbReference type="KEGG" id="vg:55600020"/>
<keyword evidence="1" id="KW-0472">Membrane</keyword>
<organism evidence="2 3">
    <name type="scientific">Streptomyces phage Blueeyedbeauty</name>
    <dbReference type="NCBI Taxonomy" id="2250336"/>
    <lineage>
        <taxon>Viruses</taxon>
        <taxon>Duplodnaviria</taxon>
        <taxon>Heunggongvirae</taxon>
        <taxon>Uroviricota</taxon>
        <taxon>Caudoviricetes</taxon>
        <taxon>Stanwilliamsviridae</taxon>
        <taxon>Loccivirinae</taxon>
        <taxon>Annadreamyvirus</taxon>
        <taxon>Annadreamyvirus blueeyedbeauty</taxon>
    </lineage>
</organism>
<name>A0A345L235_9CAUD</name>
<dbReference type="Proteomes" id="UP000258408">
    <property type="component" value="Segment"/>
</dbReference>
<reference evidence="2 3" key="1">
    <citation type="submission" date="2018-06" db="EMBL/GenBank/DDBJ databases">
        <authorList>
            <person name="Luttrell C.E."/>
            <person name="Myers K.N."/>
            <person name="Simpson A.N."/>
            <person name="Sulollari A."/>
            <person name="Suri N."/>
            <person name="Nayek S."/>
            <person name="Bhuiyan S."/>
            <person name="Smith B.R."/>
            <person name="Hughes L.E."/>
            <person name="Garlena R.A."/>
            <person name="Russell D.A."/>
            <person name="Pope W.H."/>
            <person name="Jacobs-Sera D."/>
            <person name="Hatfull G.F."/>
        </authorList>
    </citation>
    <scope>NUCLEOTIDE SEQUENCE [LARGE SCALE GENOMIC DNA]</scope>
</reference>
<dbReference type="RefSeq" id="YP_009839391.1">
    <property type="nucleotide sequence ID" value="NC_048720.1"/>
</dbReference>
<evidence type="ECO:0000256" key="1">
    <source>
        <dbReference type="SAM" id="Phobius"/>
    </source>
</evidence>
<protein>
    <submittedName>
        <fullName evidence="2">Uncharacterized protein</fullName>
    </submittedName>
</protein>
<gene>
    <name evidence="2" type="primary">230</name>
    <name evidence="2" type="ORF">SEA_BLUEEYEDBEAUTY_230</name>
</gene>
<keyword evidence="1" id="KW-0812">Transmembrane</keyword>
<evidence type="ECO:0000313" key="2">
    <source>
        <dbReference type="EMBL" id="AXH49337.1"/>
    </source>
</evidence>